<evidence type="ECO:0000313" key="14">
    <source>
        <dbReference type="Proteomes" id="UP000237056"/>
    </source>
</evidence>
<dbReference type="SUPFAM" id="SSF55874">
    <property type="entry name" value="ATPase domain of HSP90 chaperone/DNA topoisomerase II/histidine kinase"/>
    <property type="match status" value="1"/>
</dbReference>
<dbReference type="InterPro" id="IPR003594">
    <property type="entry name" value="HATPase_dom"/>
</dbReference>
<evidence type="ECO:0000259" key="12">
    <source>
        <dbReference type="PROSITE" id="PS50880"/>
    </source>
</evidence>
<dbReference type="OrthoDB" id="9802808at2"/>
<dbReference type="SMART" id="SM00433">
    <property type="entry name" value="TOP2c"/>
    <property type="match status" value="1"/>
</dbReference>
<dbReference type="GO" id="GO:0006265">
    <property type="term" value="P:DNA topological change"/>
    <property type="evidence" value="ECO:0007669"/>
    <property type="project" value="InterPro"/>
</dbReference>
<keyword evidence="4" id="KW-0479">Metal-binding</keyword>
<keyword evidence="5" id="KW-0547">Nucleotide-binding</keyword>
<dbReference type="Gene3D" id="3.40.50.670">
    <property type="match status" value="1"/>
</dbReference>
<proteinExistence type="predicted"/>
<evidence type="ECO:0000256" key="2">
    <source>
        <dbReference type="ARBA" id="ARBA00001946"/>
    </source>
</evidence>
<dbReference type="Proteomes" id="UP000237056">
    <property type="component" value="Unassembled WGS sequence"/>
</dbReference>
<dbReference type="InterPro" id="IPR013760">
    <property type="entry name" value="Topo_IIA-like_dom_sf"/>
</dbReference>
<evidence type="ECO:0000256" key="6">
    <source>
        <dbReference type="ARBA" id="ARBA00022840"/>
    </source>
</evidence>
<dbReference type="GO" id="GO:0003677">
    <property type="term" value="F:DNA binding"/>
    <property type="evidence" value="ECO:0007669"/>
    <property type="project" value="UniProtKB-KW"/>
</dbReference>
<evidence type="ECO:0000256" key="5">
    <source>
        <dbReference type="ARBA" id="ARBA00022741"/>
    </source>
</evidence>
<feature type="domain" description="Toprim" evidence="12">
    <location>
        <begin position="408"/>
        <end position="514"/>
    </location>
</feature>
<comment type="cofactor">
    <cofactor evidence="2">
        <name>Mg(2+)</name>
        <dbReference type="ChEBI" id="CHEBI:18420"/>
    </cofactor>
</comment>
<keyword evidence="10 13" id="KW-0413">Isomerase</keyword>
<keyword evidence="6" id="KW-0067">ATP-binding</keyword>
<evidence type="ECO:0000256" key="1">
    <source>
        <dbReference type="ARBA" id="ARBA00000185"/>
    </source>
</evidence>
<evidence type="ECO:0000313" key="13">
    <source>
        <dbReference type="EMBL" id="POS01634.1"/>
    </source>
</evidence>
<organism evidence="13 14">
    <name type="scientific">Flavobacterium croceum DSM 17960</name>
    <dbReference type="NCBI Taxonomy" id="1121886"/>
    <lineage>
        <taxon>Bacteria</taxon>
        <taxon>Pseudomonadati</taxon>
        <taxon>Bacteroidota</taxon>
        <taxon>Flavobacteriia</taxon>
        <taxon>Flavobacteriales</taxon>
        <taxon>Flavobacteriaceae</taxon>
        <taxon>Flavobacterium</taxon>
    </lineage>
</organism>
<keyword evidence="8" id="KW-0799">Topoisomerase</keyword>
<evidence type="ECO:0000256" key="9">
    <source>
        <dbReference type="ARBA" id="ARBA00023125"/>
    </source>
</evidence>
<dbReference type="InterPro" id="IPR000565">
    <property type="entry name" value="Topo_IIA_B"/>
</dbReference>
<dbReference type="InterPro" id="IPR013759">
    <property type="entry name" value="Topo_IIA_B_C"/>
</dbReference>
<evidence type="ECO:0000256" key="10">
    <source>
        <dbReference type="ARBA" id="ARBA00023235"/>
    </source>
</evidence>
<dbReference type="Gene3D" id="3.30.230.10">
    <property type="match status" value="1"/>
</dbReference>
<dbReference type="Pfam" id="PF02518">
    <property type="entry name" value="HATPase_c"/>
    <property type="match status" value="1"/>
</dbReference>
<reference evidence="13 14" key="1">
    <citation type="submission" date="2018-01" db="EMBL/GenBank/DDBJ databases">
        <title>Genomic Encyclopedia of Type Strains, Phase I: the one thousand microbial genomes (KMG-I) project.</title>
        <authorList>
            <person name="Goeker M."/>
        </authorList>
    </citation>
    <scope>NUCLEOTIDE SEQUENCE [LARGE SCALE GENOMIC DNA]</scope>
    <source>
        <strain evidence="13 14">DSM 17960</strain>
    </source>
</reference>
<comment type="caution">
    <text evidence="13">The sequence shown here is derived from an EMBL/GenBank/DDBJ whole genome shotgun (WGS) entry which is preliminary data.</text>
</comment>
<keyword evidence="7" id="KW-0460">Magnesium</keyword>
<dbReference type="PANTHER" id="PTHR45866">
    <property type="entry name" value="DNA GYRASE/TOPOISOMERASE SUBUNIT B"/>
    <property type="match status" value="1"/>
</dbReference>
<dbReference type="Pfam" id="PF00204">
    <property type="entry name" value="DNA_gyraseB"/>
    <property type="match status" value="1"/>
</dbReference>
<keyword evidence="14" id="KW-1185">Reference proteome</keyword>
<evidence type="ECO:0000256" key="11">
    <source>
        <dbReference type="ARBA" id="ARBA00063644"/>
    </source>
</evidence>
<accession>A0A2S4N7E2</accession>
<evidence type="ECO:0000256" key="8">
    <source>
        <dbReference type="ARBA" id="ARBA00023029"/>
    </source>
</evidence>
<dbReference type="GO" id="GO:0046872">
    <property type="term" value="F:metal ion binding"/>
    <property type="evidence" value="ECO:0007669"/>
    <property type="project" value="UniProtKB-KW"/>
</dbReference>
<dbReference type="InterPro" id="IPR020568">
    <property type="entry name" value="Ribosomal_Su5_D2-typ_SF"/>
</dbReference>
<dbReference type="PANTHER" id="PTHR45866:SF2">
    <property type="entry name" value="DNA TOPOISOMERASE (ATP-HYDROLYZING)"/>
    <property type="match status" value="1"/>
</dbReference>
<dbReference type="EMBL" id="PQNY01000009">
    <property type="protein sequence ID" value="POS01634.1"/>
    <property type="molecule type" value="Genomic_DNA"/>
</dbReference>
<keyword evidence="9" id="KW-0238">DNA-binding</keyword>
<dbReference type="GO" id="GO:0005524">
    <property type="term" value="F:ATP binding"/>
    <property type="evidence" value="ECO:0007669"/>
    <property type="project" value="UniProtKB-KW"/>
</dbReference>
<dbReference type="PROSITE" id="PS50880">
    <property type="entry name" value="TOPRIM"/>
    <property type="match status" value="1"/>
</dbReference>
<dbReference type="RefSeq" id="WP_103726227.1">
    <property type="nucleotide sequence ID" value="NZ_PQNY01000009.1"/>
</dbReference>
<dbReference type="InterPro" id="IPR018522">
    <property type="entry name" value="TopoIIA_CS"/>
</dbReference>
<dbReference type="PRINTS" id="PR01159">
    <property type="entry name" value="DNAGYRASEB"/>
</dbReference>
<dbReference type="GO" id="GO:0003918">
    <property type="term" value="F:DNA topoisomerase type II (double strand cut, ATP-hydrolyzing) activity"/>
    <property type="evidence" value="ECO:0007669"/>
    <property type="project" value="UniProtKB-EC"/>
</dbReference>
<comment type="catalytic activity">
    <reaction evidence="1">
        <text>ATP-dependent breakage, passage and rejoining of double-stranded DNA.</text>
        <dbReference type="EC" id="5.6.2.2"/>
    </reaction>
</comment>
<dbReference type="InterPro" id="IPR014721">
    <property type="entry name" value="Ribsml_uS5_D2-typ_fold_subgr"/>
</dbReference>
<name>A0A2S4N7E2_9FLAO</name>
<dbReference type="FunFam" id="3.40.50.670:FF:000006">
    <property type="entry name" value="DNA topoisomerase (ATP-hydrolyzing)"/>
    <property type="match status" value="1"/>
</dbReference>
<dbReference type="PROSITE" id="PS00177">
    <property type="entry name" value="TOPOISOMERASE_II"/>
    <property type="match status" value="1"/>
</dbReference>
<protein>
    <recommendedName>
        <fullName evidence="3">DNA topoisomerase (ATP-hydrolyzing)</fullName>
        <ecNumber evidence="3">5.6.2.2</ecNumber>
    </recommendedName>
</protein>
<evidence type="ECO:0000256" key="4">
    <source>
        <dbReference type="ARBA" id="ARBA00022723"/>
    </source>
</evidence>
<dbReference type="CDD" id="cd00822">
    <property type="entry name" value="TopoII_Trans_DNA_gyrase"/>
    <property type="match status" value="1"/>
</dbReference>
<evidence type="ECO:0000256" key="7">
    <source>
        <dbReference type="ARBA" id="ARBA00022842"/>
    </source>
</evidence>
<evidence type="ECO:0000256" key="3">
    <source>
        <dbReference type="ARBA" id="ARBA00012895"/>
    </source>
</evidence>
<sequence length="620" mass="70801">MAELTQYNEENIRSLDWKEHIRMRPGMYIGKLGDGSSPDDGIYILVKEVIDNCIDEFVMGAGKVIEVTIKDKLVTVRDYGRGIPLGKVVDVVSKMNTGGKYDSKAFKKSVGLNGVGTKAVNALSNFFRVESVRDNQQKAAEFSEGNLTIEEDIQETTKRKGTKVSFIADDTIFKNYKYRNEYVVRMLKNYCYLNTGLTIYFNGEKYASDNGLKDLLQETIAEEDMQYPIIHLRGEDIEFALTHSKSQYSEEYHSFVNGQNTTQGGTHLNAFREAVVKTIREFYNKSFEASDIRKSIVAAVSIKVEEPVFESQTKTKLGSTDIGPNGPTVRTFINDFISTKLDNFLHKNPEVADAMLKKILQAERERKELSGIRKLAKERAKKASLHNKKLRDCRIHLTDSKNERCLESTLFITEGDSASGSITKSRDVNTQAVFSLRGKPLNSYGMTKKIVYENEEFNLLQAALDIEEDYENLRYNNIVIATDADVDGMHIRLLLITFFLQFFPELIKEGHLFILQTPLFRVRNKKETIYCYSDEERKNAIEKLKPKPEITRFKGLGEISPDEFKHFIGESIRLDPVMLDKATTIETLLEFYMGKNTPDRQEFIINNLKVELDTVDELTN</sequence>
<dbReference type="InterPro" id="IPR001241">
    <property type="entry name" value="Topo_IIA"/>
</dbReference>
<gene>
    <name evidence="13" type="ORF">Q361_10994</name>
</gene>
<dbReference type="FunFam" id="3.30.565.10:FF:000063">
    <property type="entry name" value="DNA topoisomerase (ATP-hydrolyzing)"/>
    <property type="match status" value="1"/>
</dbReference>
<dbReference type="PRINTS" id="PR00418">
    <property type="entry name" value="TPI2FAMILY"/>
</dbReference>
<dbReference type="InterPro" id="IPR036890">
    <property type="entry name" value="HATPase_C_sf"/>
</dbReference>
<dbReference type="InterPro" id="IPR006171">
    <property type="entry name" value="TOPRIM_dom"/>
</dbReference>
<dbReference type="EC" id="5.6.2.2" evidence="3"/>
<dbReference type="SMART" id="SM00387">
    <property type="entry name" value="HATPase_c"/>
    <property type="match status" value="1"/>
</dbReference>
<dbReference type="AlphaFoldDB" id="A0A2S4N7E2"/>
<comment type="subunit">
    <text evidence="11">Heterotetramer composed of ParC and ParE.</text>
</comment>
<dbReference type="Gene3D" id="3.30.565.10">
    <property type="entry name" value="Histidine kinase-like ATPase, C-terminal domain"/>
    <property type="match status" value="1"/>
</dbReference>
<dbReference type="Pfam" id="PF01751">
    <property type="entry name" value="Toprim"/>
    <property type="match status" value="1"/>
</dbReference>
<dbReference type="InterPro" id="IPR013506">
    <property type="entry name" value="Topo_IIA_bsu_dom2"/>
</dbReference>
<dbReference type="CDD" id="cd01030">
    <property type="entry name" value="TOPRIM_TopoIIA_like"/>
    <property type="match status" value="1"/>
</dbReference>
<dbReference type="SUPFAM" id="SSF54211">
    <property type="entry name" value="Ribosomal protein S5 domain 2-like"/>
    <property type="match status" value="1"/>
</dbReference>
<dbReference type="SUPFAM" id="SSF56719">
    <property type="entry name" value="Type II DNA topoisomerase"/>
    <property type="match status" value="1"/>
</dbReference>